<dbReference type="OrthoDB" id="3264182at2759"/>
<feature type="non-terminal residue" evidence="1">
    <location>
        <position position="1"/>
    </location>
</feature>
<evidence type="ECO:0000313" key="1">
    <source>
        <dbReference type="EMBL" id="KAA8895877.1"/>
    </source>
</evidence>
<dbReference type="AlphaFoldDB" id="A0A5J5EL94"/>
<dbReference type="InParanoid" id="A0A5J5EL94"/>
<protein>
    <submittedName>
        <fullName evidence="1">Uncharacterized protein</fullName>
    </submittedName>
</protein>
<dbReference type="InterPro" id="IPR009057">
    <property type="entry name" value="Homeodomain-like_sf"/>
</dbReference>
<dbReference type="Proteomes" id="UP000326924">
    <property type="component" value="Unassembled WGS sequence"/>
</dbReference>
<keyword evidence="2" id="KW-1185">Reference proteome</keyword>
<name>A0A5J5EL94_9PEZI</name>
<evidence type="ECO:0000313" key="2">
    <source>
        <dbReference type="Proteomes" id="UP000326924"/>
    </source>
</evidence>
<organism evidence="1 2">
    <name type="scientific">Sphaerosporella brunnea</name>
    <dbReference type="NCBI Taxonomy" id="1250544"/>
    <lineage>
        <taxon>Eukaryota</taxon>
        <taxon>Fungi</taxon>
        <taxon>Dikarya</taxon>
        <taxon>Ascomycota</taxon>
        <taxon>Pezizomycotina</taxon>
        <taxon>Pezizomycetes</taxon>
        <taxon>Pezizales</taxon>
        <taxon>Pyronemataceae</taxon>
        <taxon>Sphaerosporella</taxon>
    </lineage>
</organism>
<accession>A0A5J5EL94</accession>
<dbReference type="SUPFAM" id="SSF46689">
    <property type="entry name" value="Homeodomain-like"/>
    <property type="match status" value="1"/>
</dbReference>
<gene>
    <name evidence="1" type="ORF">FN846DRAFT_750680</name>
</gene>
<comment type="caution">
    <text evidence="1">The sequence shown here is derived from an EMBL/GenBank/DDBJ whole genome shotgun (WGS) entry which is preliminary data.</text>
</comment>
<sequence>RTVRRVRLNWQRYGDIAPPRRGSTGRPRIFDRQAVDYLLGVLEAQPDLFLDELQPALEAFARRDGRVNQASLMTVSRMLRREGVTTKALSKIARERSRLKRMRYQLAIANYRPEQFVFVDETRKDDRTTYRKRGRAP</sequence>
<dbReference type="EMBL" id="VXIS01000238">
    <property type="protein sequence ID" value="KAA8895877.1"/>
    <property type="molecule type" value="Genomic_DNA"/>
</dbReference>
<proteinExistence type="predicted"/>
<reference evidence="1 2" key="1">
    <citation type="submission" date="2019-09" db="EMBL/GenBank/DDBJ databases">
        <title>Draft genome of the ectomycorrhizal ascomycete Sphaerosporella brunnea.</title>
        <authorList>
            <consortium name="DOE Joint Genome Institute"/>
            <person name="Benucci G.M."/>
            <person name="Marozzi G."/>
            <person name="Antonielli L."/>
            <person name="Sanchez S."/>
            <person name="Marco P."/>
            <person name="Wang X."/>
            <person name="Falini L.B."/>
            <person name="Barry K."/>
            <person name="Haridas S."/>
            <person name="Lipzen A."/>
            <person name="Labutti K."/>
            <person name="Grigoriev I.V."/>
            <person name="Murat C."/>
            <person name="Martin F."/>
            <person name="Albertini E."/>
            <person name="Donnini D."/>
            <person name="Bonito G."/>
        </authorList>
    </citation>
    <scope>NUCLEOTIDE SEQUENCE [LARGE SCALE GENOMIC DNA]</scope>
    <source>
        <strain evidence="1 2">Sb_GMNB300</strain>
    </source>
</reference>
<feature type="non-terminal residue" evidence="1">
    <location>
        <position position="137"/>
    </location>
</feature>